<dbReference type="EMBL" id="BAAABU010000001">
    <property type="protein sequence ID" value="GAA0208803.1"/>
    <property type="molecule type" value="Genomic_DNA"/>
</dbReference>
<dbReference type="RefSeq" id="WP_343931711.1">
    <property type="nucleotide sequence ID" value="NZ_BAAABU010000001.1"/>
</dbReference>
<dbReference type="SUPFAM" id="SSF54593">
    <property type="entry name" value="Glyoxalase/Bleomycin resistance protein/Dihydroxybiphenyl dioxygenase"/>
    <property type="match status" value="1"/>
</dbReference>
<accession>A0ABP3CM77</accession>
<dbReference type="PROSITE" id="PS51819">
    <property type="entry name" value="VOC"/>
    <property type="match status" value="1"/>
</dbReference>
<proteinExistence type="predicted"/>
<reference evidence="3" key="1">
    <citation type="journal article" date="2019" name="Int. J. Syst. Evol. Microbiol.">
        <title>The Global Catalogue of Microorganisms (GCM) 10K type strain sequencing project: providing services to taxonomists for standard genome sequencing and annotation.</title>
        <authorList>
            <consortium name="The Broad Institute Genomics Platform"/>
            <consortium name="The Broad Institute Genome Sequencing Center for Infectious Disease"/>
            <person name="Wu L."/>
            <person name="Ma J."/>
        </authorList>
    </citation>
    <scope>NUCLEOTIDE SEQUENCE [LARGE SCALE GENOMIC DNA]</scope>
    <source>
        <strain evidence="3">JCM 3380</strain>
    </source>
</reference>
<organism evidence="2 3">
    <name type="scientific">Saccharothrix mutabilis subsp. mutabilis</name>
    <dbReference type="NCBI Taxonomy" id="66855"/>
    <lineage>
        <taxon>Bacteria</taxon>
        <taxon>Bacillati</taxon>
        <taxon>Actinomycetota</taxon>
        <taxon>Actinomycetes</taxon>
        <taxon>Pseudonocardiales</taxon>
        <taxon>Pseudonocardiaceae</taxon>
        <taxon>Saccharothrix</taxon>
    </lineage>
</organism>
<dbReference type="Pfam" id="PF00903">
    <property type="entry name" value="Glyoxalase"/>
    <property type="match status" value="1"/>
</dbReference>
<dbReference type="InterPro" id="IPR004360">
    <property type="entry name" value="Glyas_Fos-R_dOase_dom"/>
</dbReference>
<dbReference type="Proteomes" id="UP001500416">
    <property type="component" value="Unassembled WGS sequence"/>
</dbReference>
<feature type="domain" description="VOC" evidence="1">
    <location>
        <begin position="5"/>
        <end position="125"/>
    </location>
</feature>
<dbReference type="InterPro" id="IPR037523">
    <property type="entry name" value="VOC_core"/>
</dbReference>
<name>A0ABP3CM77_9PSEU</name>
<dbReference type="InterPro" id="IPR029068">
    <property type="entry name" value="Glyas_Bleomycin-R_OHBP_Dase"/>
</dbReference>
<protein>
    <submittedName>
        <fullName evidence="2">Glyoxalase/bleomycin resistance/dioxygenase family protein</fullName>
    </submittedName>
</protein>
<evidence type="ECO:0000313" key="3">
    <source>
        <dbReference type="Proteomes" id="UP001500416"/>
    </source>
</evidence>
<sequence>MLTDTRTTTVLPVSDMDRASHFYADRLGLRQSGTGPDGSRTFDLGHGNALSLLPAEEGSQTKHTVLSFEVSDIAGEVRELESRGVRFEDYDMPDLKTVDHIADMGGEKAAWFCDSEGNYLCLHEVP</sequence>
<gene>
    <name evidence="2" type="ORF">GCM10010492_03020</name>
</gene>
<keyword evidence="3" id="KW-1185">Reference proteome</keyword>
<evidence type="ECO:0000313" key="2">
    <source>
        <dbReference type="EMBL" id="GAA0208803.1"/>
    </source>
</evidence>
<dbReference type="Gene3D" id="3.10.180.10">
    <property type="entry name" value="2,3-Dihydroxybiphenyl 1,2-Dioxygenase, domain 1"/>
    <property type="match status" value="1"/>
</dbReference>
<comment type="caution">
    <text evidence="2">The sequence shown here is derived from an EMBL/GenBank/DDBJ whole genome shotgun (WGS) entry which is preliminary data.</text>
</comment>
<evidence type="ECO:0000259" key="1">
    <source>
        <dbReference type="PROSITE" id="PS51819"/>
    </source>
</evidence>